<gene>
    <name evidence="1" type="ORF">UPYG_G00060290</name>
</gene>
<organism evidence="1 2">
    <name type="scientific">Umbra pygmaea</name>
    <name type="common">Eastern mudminnow</name>
    <dbReference type="NCBI Taxonomy" id="75934"/>
    <lineage>
        <taxon>Eukaryota</taxon>
        <taxon>Metazoa</taxon>
        <taxon>Chordata</taxon>
        <taxon>Craniata</taxon>
        <taxon>Vertebrata</taxon>
        <taxon>Euteleostomi</taxon>
        <taxon>Actinopterygii</taxon>
        <taxon>Neopterygii</taxon>
        <taxon>Teleostei</taxon>
        <taxon>Protacanthopterygii</taxon>
        <taxon>Esociformes</taxon>
        <taxon>Umbridae</taxon>
        <taxon>Umbra</taxon>
    </lineage>
</organism>
<accession>A0ABD0XU22</accession>
<name>A0ABD0XU22_UMBPY</name>
<dbReference type="EMBL" id="JAGEUA010000002">
    <property type="protein sequence ID" value="KAL1005531.1"/>
    <property type="molecule type" value="Genomic_DNA"/>
</dbReference>
<evidence type="ECO:0000313" key="1">
    <source>
        <dbReference type="EMBL" id="KAL1005531.1"/>
    </source>
</evidence>
<comment type="caution">
    <text evidence="1">The sequence shown here is derived from an EMBL/GenBank/DDBJ whole genome shotgun (WGS) entry which is preliminary data.</text>
</comment>
<keyword evidence="2" id="KW-1185">Reference proteome</keyword>
<dbReference type="Proteomes" id="UP001557470">
    <property type="component" value="Unassembled WGS sequence"/>
</dbReference>
<sequence length="133" mass="14261">MTSCNFLQILLRIGEMKPSTHGHASIIQTAKTTLFSQSGVPQGGVRSTGEQVTGVWRSPWRNRHRSEELGVQGKISYGDSDSGVRRVSTCNDGPFLPGDVWVGRGGKVVSGEKETKVSLFRRGACVSGWGAGV</sequence>
<evidence type="ECO:0000313" key="2">
    <source>
        <dbReference type="Proteomes" id="UP001557470"/>
    </source>
</evidence>
<proteinExistence type="predicted"/>
<protein>
    <submittedName>
        <fullName evidence="1">Uncharacterized protein</fullName>
    </submittedName>
</protein>
<dbReference type="AlphaFoldDB" id="A0ABD0XU22"/>
<reference evidence="1 2" key="1">
    <citation type="submission" date="2024-06" db="EMBL/GenBank/DDBJ databases">
        <authorList>
            <person name="Pan Q."/>
            <person name="Wen M."/>
            <person name="Jouanno E."/>
            <person name="Zahm M."/>
            <person name="Klopp C."/>
            <person name="Cabau C."/>
            <person name="Louis A."/>
            <person name="Berthelot C."/>
            <person name="Parey E."/>
            <person name="Roest Crollius H."/>
            <person name="Montfort J."/>
            <person name="Robinson-Rechavi M."/>
            <person name="Bouchez O."/>
            <person name="Lampietro C."/>
            <person name="Lopez Roques C."/>
            <person name="Donnadieu C."/>
            <person name="Postlethwait J."/>
            <person name="Bobe J."/>
            <person name="Verreycken H."/>
            <person name="Guiguen Y."/>
        </authorList>
    </citation>
    <scope>NUCLEOTIDE SEQUENCE [LARGE SCALE GENOMIC DNA]</scope>
    <source>
        <strain evidence="1">Up_M1</strain>
        <tissue evidence="1">Testis</tissue>
    </source>
</reference>